<dbReference type="SUPFAM" id="SSF161098">
    <property type="entry name" value="MetI-like"/>
    <property type="match status" value="1"/>
</dbReference>
<dbReference type="Proteomes" id="UP000636661">
    <property type="component" value="Unassembled WGS sequence"/>
</dbReference>
<feature type="transmembrane region" description="Helical" evidence="7">
    <location>
        <begin position="218"/>
        <end position="239"/>
    </location>
</feature>
<evidence type="ECO:0000256" key="5">
    <source>
        <dbReference type="ARBA" id="ARBA00022989"/>
    </source>
</evidence>
<proteinExistence type="inferred from homology"/>
<feature type="region of interest" description="Disordered" evidence="8">
    <location>
        <begin position="1"/>
        <end position="147"/>
    </location>
</feature>
<dbReference type="PANTHER" id="PTHR30193:SF37">
    <property type="entry name" value="INNER MEMBRANE ABC TRANSPORTER PERMEASE PROTEIN YCJO"/>
    <property type="match status" value="1"/>
</dbReference>
<dbReference type="Pfam" id="PF00528">
    <property type="entry name" value="BPD_transp_1"/>
    <property type="match status" value="1"/>
</dbReference>
<evidence type="ECO:0000256" key="3">
    <source>
        <dbReference type="ARBA" id="ARBA00022475"/>
    </source>
</evidence>
<keyword evidence="2 7" id="KW-0813">Transport</keyword>
<comment type="subcellular location">
    <subcellularLocation>
        <location evidence="1 7">Cell membrane</location>
        <topology evidence="1 7">Multi-pass membrane protein</topology>
    </subcellularLocation>
</comment>
<dbReference type="GO" id="GO:0005886">
    <property type="term" value="C:plasma membrane"/>
    <property type="evidence" value="ECO:0007669"/>
    <property type="project" value="UniProtKB-SubCell"/>
</dbReference>
<keyword evidence="6 7" id="KW-0472">Membrane</keyword>
<keyword evidence="4 7" id="KW-0812">Transmembrane</keyword>
<dbReference type="CDD" id="cd06261">
    <property type="entry name" value="TM_PBP2"/>
    <property type="match status" value="1"/>
</dbReference>
<reference evidence="10" key="2">
    <citation type="submission" date="2020-09" db="EMBL/GenBank/DDBJ databases">
        <authorList>
            <person name="Sun Q."/>
            <person name="Ohkuma M."/>
        </authorList>
    </citation>
    <scope>NUCLEOTIDE SEQUENCE</scope>
    <source>
        <strain evidence="10">JCM 4391</strain>
    </source>
</reference>
<dbReference type="InterPro" id="IPR051393">
    <property type="entry name" value="ABC_transporter_permease"/>
</dbReference>
<reference evidence="10" key="1">
    <citation type="journal article" date="2014" name="Int. J. Syst. Evol. Microbiol.">
        <title>Complete genome sequence of Corynebacterium casei LMG S-19264T (=DSM 44701T), isolated from a smear-ripened cheese.</title>
        <authorList>
            <consortium name="US DOE Joint Genome Institute (JGI-PGF)"/>
            <person name="Walter F."/>
            <person name="Albersmeier A."/>
            <person name="Kalinowski J."/>
            <person name="Ruckert C."/>
        </authorList>
    </citation>
    <scope>NUCLEOTIDE SEQUENCE</scope>
    <source>
        <strain evidence="10">JCM 4391</strain>
    </source>
</reference>
<gene>
    <name evidence="10" type="ORF">GCM10010274_11020</name>
</gene>
<dbReference type="PROSITE" id="PS50928">
    <property type="entry name" value="ABC_TM1"/>
    <property type="match status" value="1"/>
</dbReference>
<dbReference type="InterPro" id="IPR000515">
    <property type="entry name" value="MetI-like"/>
</dbReference>
<comment type="caution">
    <text evidence="10">The sequence shown here is derived from an EMBL/GenBank/DDBJ whole genome shotgun (WGS) entry which is preliminary data.</text>
</comment>
<evidence type="ECO:0000256" key="4">
    <source>
        <dbReference type="ARBA" id="ARBA00022692"/>
    </source>
</evidence>
<sequence length="435" mass="45280">MSKVEPREAFPDEPEPTEPDTTAGQGAAGRPAPPDGPPPAAGPAPGILTGAAPDAVAGAMAGSSPESAPGAVAGALPGPGAVTGGTPPGAPVRGAVGPGAAAGTVTAASSAAVTDPKRDTAAPAGGPPGGPAPAGPPGRARGRGGRRPVRRREALVGLAFVAPMLVLFLVFRFGPTLGAAFLSLTDYRLSGEWTFIGAANYTRLLDDHLFWESLGVTAVYTALYVPMTVLLALGTAVLLHRTLWLRGFFRGLFFLPYVTSIVLAAVIWKWIYEVEDGLLNAALGVLGAGPVDFLGDESLVLPSIAAATAWKGFGYSMLILLAGLQSIPREVAEAATIDGASAWQRFRWVTLPLLRPVLFFVLVIEAIQAFQVFDAMYVMTAGGPVRASYSLVYFLYDSGFKFFDFGYASAVGLVLFLIVLVFSLIQRRLIGREED</sequence>
<dbReference type="EMBL" id="BMTP01000002">
    <property type="protein sequence ID" value="GGU26125.1"/>
    <property type="molecule type" value="Genomic_DNA"/>
</dbReference>
<feature type="compositionally biased region" description="Low complexity" evidence="8">
    <location>
        <begin position="19"/>
        <end position="30"/>
    </location>
</feature>
<dbReference type="AlphaFoldDB" id="A0A918M2J4"/>
<feature type="compositionally biased region" description="Pro residues" evidence="8">
    <location>
        <begin position="31"/>
        <end position="42"/>
    </location>
</feature>
<feature type="transmembrane region" description="Helical" evidence="7">
    <location>
        <begin position="251"/>
        <end position="271"/>
    </location>
</feature>
<feature type="domain" description="ABC transmembrane type-1" evidence="9">
    <location>
        <begin position="214"/>
        <end position="426"/>
    </location>
</feature>
<dbReference type="GO" id="GO:0055085">
    <property type="term" value="P:transmembrane transport"/>
    <property type="evidence" value="ECO:0007669"/>
    <property type="project" value="InterPro"/>
</dbReference>
<name>A0A918M2J4_9ACTN</name>
<dbReference type="RefSeq" id="WP_308431330.1">
    <property type="nucleotide sequence ID" value="NZ_BMTP01000002.1"/>
</dbReference>
<feature type="compositionally biased region" description="Low complexity" evidence="8">
    <location>
        <begin position="91"/>
        <end position="114"/>
    </location>
</feature>
<feature type="compositionally biased region" description="Low complexity" evidence="8">
    <location>
        <begin position="43"/>
        <end position="80"/>
    </location>
</feature>
<feature type="compositionally biased region" description="Basic and acidic residues" evidence="8">
    <location>
        <begin position="1"/>
        <end position="10"/>
    </location>
</feature>
<organism evidence="10 11">
    <name type="scientific">Streptomyces lavendofoliae</name>
    <dbReference type="NCBI Taxonomy" id="67314"/>
    <lineage>
        <taxon>Bacteria</taxon>
        <taxon>Bacillati</taxon>
        <taxon>Actinomycetota</taxon>
        <taxon>Actinomycetes</taxon>
        <taxon>Kitasatosporales</taxon>
        <taxon>Streptomycetaceae</taxon>
        <taxon>Streptomyces</taxon>
    </lineage>
</organism>
<feature type="transmembrane region" description="Helical" evidence="7">
    <location>
        <begin position="405"/>
        <end position="425"/>
    </location>
</feature>
<keyword evidence="3" id="KW-1003">Cell membrane</keyword>
<evidence type="ECO:0000259" key="9">
    <source>
        <dbReference type="PROSITE" id="PS50928"/>
    </source>
</evidence>
<dbReference type="Gene3D" id="1.10.3720.10">
    <property type="entry name" value="MetI-like"/>
    <property type="match status" value="1"/>
</dbReference>
<protein>
    <recommendedName>
        <fullName evidence="9">ABC transmembrane type-1 domain-containing protein</fullName>
    </recommendedName>
</protein>
<evidence type="ECO:0000256" key="1">
    <source>
        <dbReference type="ARBA" id="ARBA00004651"/>
    </source>
</evidence>
<evidence type="ECO:0000256" key="2">
    <source>
        <dbReference type="ARBA" id="ARBA00022448"/>
    </source>
</evidence>
<dbReference type="InterPro" id="IPR035906">
    <property type="entry name" value="MetI-like_sf"/>
</dbReference>
<evidence type="ECO:0000256" key="7">
    <source>
        <dbReference type="RuleBase" id="RU363032"/>
    </source>
</evidence>
<accession>A0A918M2J4</accession>
<keyword evidence="11" id="KW-1185">Reference proteome</keyword>
<evidence type="ECO:0000313" key="11">
    <source>
        <dbReference type="Proteomes" id="UP000636661"/>
    </source>
</evidence>
<feature type="transmembrane region" description="Helical" evidence="7">
    <location>
        <begin position="299"/>
        <end position="321"/>
    </location>
</feature>
<evidence type="ECO:0000256" key="8">
    <source>
        <dbReference type="SAM" id="MobiDB-lite"/>
    </source>
</evidence>
<evidence type="ECO:0000256" key="6">
    <source>
        <dbReference type="ARBA" id="ARBA00023136"/>
    </source>
</evidence>
<comment type="similarity">
    <text evidence="7">Belongs to the binding-protein-dependent transport system permease family.</text>
</comment>
<dbReference type="PANTHER" id="PTHR30193">
    <property type="entry name" value="ABC TRANSPORTER PERMEASE PROTEIN"/>
    <property type="match status" value="1"/>
</dbReference>
<keyword evidence="5 7" id="KW-1133">Transmembrane helix</keyword>
<feature type="transmembrane region" description="Helical" evidence="7">
    <location>
        <begin position="154"/>
        <end position="174"/>
    </location>
</feature>
<feature type="transmembrane region" description="Helical" evidence="7">
    <location>
        <begin position="353"/>
        <end position="373"/>
    </location>
</feature>
<evidence type="ECO:0000313" key="10">
    <source>
        <dbReference type="EMBL" id="GGU26125.1"/>
    </source>
</evidence>
<feature type="compositionally biased region" description="Pro residues" evidence="8">
    <location>
        <begin position="125"/>
        <end position="136"/>
    </location>
</feature>